<proteinExistence type="predicted"/>
<dbReference type="EMBL" id="MFTP01000017">
    <property type="protein sequence ID" value="OGI65555.1"/>
    <property type="molecule type" value="Genomic_DNA"/>
</dbReference>
<keyword evidence="1" id="KW-0472">Membrane</keyword>
<dbReference type="Proteomes" id="UP000177370">
    <property type="component" value="Unassembled WGS sequence"/>
</dbReference>
<protein>
    <recommendedName>
        <fullName evidence="2">Bacterial spore germination immunoglobulin-like domain-containing protein</fullName>
    </recommendedName>
</protein>
<evidence type="ECO:0000259" key="2">
    <source>
        <dbReference type="Pfam" id="PF10648"/>
    </source>
</evidence>
<sequence length="161" mass="18053">MNNFFGSKLNSVLLIVLIILMIFAIKIMLKEKEKYFPILTPTKEEPTPNSQILGNKDDLVTFSILPSSKVHGVLSYRGVIKGAYFFEANIVINILDLNKNVLQRSNAMATSDWMTSGPVDFEGNFDFGGLPKGPAYFEIHNDNPSDMRQNDKSILIPIVIE</sequence>
<organism evidence="3 4">
    <name type="scientific">Candidatus Nomurabacteria bacterium RIFCSPHIGHO2_01_FULL_40_24b</name>
    <dbReference type="NCBI Taxonomy" id="1801739"/>
    <lineage>
        <taxon>Bacteria</taxon>
        <taxon>Candidatus Nomuraibacteriota</taxon>
    </lineage>
</organism>
<accession>A0A1F6V7G5</accession>
<keyword evidence="1" id="KW-1133">Transmembrane helix</keyword>
<keyword evidence="1" id="KW-0812">Transmembrane</keyword>
<evidence type="ECO:0000313" key="3">
    <source>
        <dbReference type="EMBL" id="OGI65555.1"/>
    </source>
</evidence>
<feature type="domain" description="Bacterial spore germination immunoglobulin-like" evidence="2">
    <location>
        <begin position="66"/>
        <end position="147"/>
    </location>
</feature>
<evidence type="ECO:0000256" key="1">
    <source>
        <dbReference type="SAM" id="Phobius"/>
    </source>
</evidence>
<dbReference type="InterPro" id="IPR018911">
    <property type="entry name" value="Gmad2_Ig-like_dom"/>
</dbReference>
<name>A0A1F6V7G5_9BACT</name>
<dbReference type="AlphaFoldDB" id="A0A1F6V7G5"/>
<dbReference type="Pfam" id="PF10648">
    <property type="entry name" value="Gmad2"/>
    <property type="match status" value="1"/>
</dbReference>
<comment type="caution">
    <text evidence="3">The sequence shown here is derived from an EMBL/GenBank/DDBJ whole genome shotgun (WGS) entry which is preliminary data.</text>
</comment>
<evidence type="ECO:0000313" key="4">
    <source>
        <dbReference type="Proteomes" id="UP000177370"/>
    </source>
</evidence>
<feature type="transmembrane region" description="Helical" evidence="1">
    <location>
        <begin position="12"/>
        <end position="29"/>
    </location>
</feature>
<reference evidence="3 4" key="1">
    <citation type="journal article" date="2016" name="Nat. Commun.">
        <title>Thousands of microbial genomes shed light on interconnected biogeochemical processes in an aquifer system.</title>
        <authorList>
            <person name="Anantharaman K."/>
            <person name="Brown C.T."/>
            <person name="Hug L.A."/>
            <person name="Sharon I."/>
            <person name="Castelle C.J."/>
            <person name="Probst A.J."/>
            <person name="Thomas B.C."/>
            <person name="Singh A."/>
            <person name="Wilkins M.J."/>
            <person name="Karaoz U."/>
            <person name="Brodie E.L."/>
            <person name="Williams K.H."/>
            <person name="Hubbard S.S."/>
            <person name="Banfield J.F."/>
        </authorList>
    </citation>
    <scope>NUCLEOTIDE SEQUENCE [LARGE SCALE GENOMIC DNA]</scope>
</reference>
<gene>
    <name evidence="3" type="ORF">A2647_03735</name>
</gene>